<dbReference type="EMBL" id="BPLR01014989">
    <property type="protein sequence ID" value="GIY72787.1"/>
    <property type="molecule type" value="Genomic_DNA"/>
</dbReference>
<evidence type="ECO:0000313" key="1">
    <source>
        <dbReference type="EMBL" id="GIY72787.1"/>
    </source>
</evidence>
<proteinExistence type="predicted"/>
<organism evidence="1 2">
    <name type="scientific">Caerostris extrusa</name>
    <name type="common">Bark spider</name>
    <name type="synonym">Caerostris bankana</name>
    <dbReference type="NCBI Taxonomy" id="172846"/>
    <lineage>
        <taxon>Eukaryota</taxon>
        <taxon>Metazoa</taxon>
        <taxon>Ecdysozoa</taxon>
        <taxon>Arthropoda</taxon>
        <taxon>Chelicerata</taxon>
        <taxon>Arachnida</taxon>
        <taxon>Araneae</taxon>
        <taxon>Araneomorphae</taxon>
        <taxon>Entelegynae</taxon>
        <taxon>Araneoidea</taxon>
        <taxon>Araneidae</taxon>
        <taxon>Caerostris</taxon>
    </lineage>
</organism>
<keyword evidence="2" id="KW-1185">Reference proteome</keyword>
<comment type="caution">
    <text evidence="1">The sequence shown here is derived from an EMBL/GenBank/DDBJ whole genome shotgun (WGS) entry which is preliminary data.</text>
</comment>
<sequence>MIFLCKGDILQGWYFYIRVAFDKSGIWYSIYTHGWHLARMIFLCKGVTLQEWQSTQRYSHVERVAFHKISISQEWYLARMSFLPKSVICKELHFYSRVSLFGVAFLPKDVIW</sequence>
<dbReference type="AlphaFoldDB" id="A0AAV4VQV9"/>
<protein>
    <submittedName>
        <fullName evidence="1">Uncharacterized protein</fullName>
    </submittedName>
</protein>
<name>A0AAV4VQV9_CAEEX</name>
<accession>A0AAV4VQV9</accession>
<dbReference type="Proteomes" id="UP001054945">
    <property type="component" value="Unassembled WGS sequence"/>
</dbReference>
<evidence type="ECO:0000313" key="2">
    <source>
        <dbReference type="Proteomes" id="UP001054945"/>
    </source>
</evidence>
<reference evidence="1 2" key="1">
    <citation type="submission" date="2021-06" db="EMBL/GenBank/DDBJ databases">
        <title>Caerostris extrusa draft genome.</title>
        <authorList>
            <person name="Kono N."/>
            <person name="Arakawa K."/>
        </authorList>
    </citation>
    <scope>NUCLEOTIDE SEQUENCE [LARGE SCALE GENOMIC DNA]</scope>
</reference>
<gene>
    <name evidence="1" type="ORF">CEXT_695581</name>
</gene>